<evidence type="ECO:0000259" key="2">
    <source>
        <dbReference type="SMART" id="SM01080"/>
    </source>
</evidence>
<comment type="caution">
    <text evidence="3">The sequence shown here is derived from an EMBL/GenBank/DDBJ whole genome shotgun (WGS) entry which is preliminary data.</text>
</comment>
<keyword evidence="1" id="KW-0812">Transmembrane</keyword>
<keyword evidence="1" id="KW-1133">Transmembrane helix</keyword>
<evidence type="ECO:0000313" key="3">
    <source>
        <dbReference type="EMBL" id="KST69893.1"/>
    </source>
</evidence>
<dbReference type="SUPFAM" id="SSF55874">
    <property type="entry name" value="ATPase domain of HSP90 chaperone/DNA topoisomerase II/histidine kinase"/>
    <property type="match status" value="1"/>
</dbReference>
<sequence>MLQKVIKIIKDEIPIWRAASIPGIVIILIVIIARFSGSLQFPEWMLFDTFLKMRPHEPIDEKIVIVGINEKDIEKIGRYPIPDSEIAELIKKISNYKPRIIGLDIFKNVPVEPGSNQLSQVFKETKNLIGIEKVLNPEKISPPPDLPQKQVGFVDIIPDRDGKYRRHLLWTPNPDKPNDKKEDKFSFSLRLVKAYLSSENIYLEENISDSGYVQFNSTEIPIFQPNTGGYVNTDDGGIQTLINFRNGKERFRVFSLHDIKNNKLKKQSLKGKIVIIGITGVSSSDNFYTSAISGLKLHGIISGVEYHAHATSQIINAVINRRPLLKSWSEPIEYAWIIIWGFVPIIIARLTQSVWKNLLAVSASSIFLIGLGYLSLILWGWWVPIAPCLLILSINGLGLSAFAFYQHDRALKSQIHARQSTIEYTFTIIHNGPLQTLANALSRLRTEELPQEQLISQLEKLNSEIRSIGDFLQQETLNSEEILRLGSGLILDLNKPVNELFYEVYSSTLQRNDLKYFNTIKVKTRSFEPIEDRYLNIEYKRELCQFLEECLCNVGKHANGAKRIQVTGKIYDGWYRLSVKDNGCGINSPRESKGTKQCKNLARKLAGNFKRESISPKGCLCEINWPLTLKINFIHKIYITLRNLI</sequence>
<evidence type="ECO:0000256" key="1">
    <source>
        <dbReference type="SAM" id="Phobius"/>
    </source>
</evidence>
<dbReference type="RefSeq" id="WP_027846543.1">
    <property type="nucleotide sequence ID" value="NZ_LMTZ01000006.1"/>
</dbReference>
<dbReference type="EMBL" id="LMTZ01000011">
    <property type="protein sequence ID" value="KST69893.1"/>
    <property type="molecule type" value="Genomic_DNA"/>
</dbReference>
<dbReference type="InterPro" id="IPR036890">
    <property type="entry name" value="HATPase_C_sf"/>
</dbReference>
<proteinExistence type="predicted"/>
<feature type="domain" description="CHASE2" evidence="2">
    <location>
        <begin position="39"/>
        <end position="347"/>
    </location>
</feature>
<dbReference type="Pfam" id="PF05226">
    <property type="entry name" value="CHASE2"/>
    <property type="match status" value="1"/>
</dbReference>
<protein>
    <submittedName>
        <fullName evidence="3">Histidine kinase</fullName>
    </submittedName>
</protein>
<keyword evidence="3" id="KW-0808">Transferase</keyword>
<feature type="transmembrane region" description="Helical" evidence="1">
    <location>
        <begin position="334"/>
        <end position="351"/>
    </location>
</feature>
<name>A0A0V7ZZ89_9CYAN</name>
<dbReference type="InterPro" id="IPR007890">
    <property type="entry name" value="CHASE2"/>
</dbReference>
<keyword evidence="1" id="KW-0472">Membrane</keyword>
<organism evidence="3 5">
    <name type="scientific">Mastigocoleus testarum BC008</name>
    <dbReference type="NCBI Taxonomy" id="371196"/>
    <lineage>
        <taxon>Bacteria</taxon>
        <taxon>Bacillati</taxon>
        <taxon>Cyanobacteriota</taxon>
        <taxon>Cyanophyceae</taxon>
        <taxon>Nostocales</taxon>
        <taxon>Hapalosiphonaceae</taxon>
        <taxon>Mastigocoleus</taxon>
    </lineage>
</organism>
<dbReference type="GO" id="GO:0016301">
    <property type="term" value="F:kinase activity"/>
    <property type="evidence" value="ECO:0007669"/>
    <property type="project" value="UniProtKB-KW"/>
</dbReference>
<dbReference type="SMART" id="SM01080">
    <property type="entry name" value="CHASE2"/>
    <property type="match status" value="1"/>
</dbReference>
<reference evidence="3 5" key="1">
    <citation type="journal article" date="2015" name="Genome Announc.">
        <title>Draft Genome of the Euendolithic (true boring) Cyanobacterium Mastigocoleus testarum strain BC008.</title>
        <authorList>
            <person name="Guida B.S."/>
            <person name="Garcia-Pichel F."/>
        </authorList>
    </citation>
    <scope>NUCLEOTIDE SEQUENCE [LARGE SCALE GENOMIC DNA]</scope>
    <source>
        <strain evidence="3 5">BC008</strain>
    </source>
</reference>
<dbReference type="AlphaFoldDB" id="A0A0V7ZZ89"/>
<evidence type="ECO:0000313" key="4">
    <source>
        <dbReference type="EMBL" id="KST70056.1"/>
    </source>
</evidence>
<feature type="transmembrane region" description="Helical" evidence="1">
    <location>
        <begin position="15"/>
        <end position="35"/>
    </location>
</feature>
<gene>
    <name evidence="3" type="ORF">BC008_05500</name>
    <name evidence="4" type="ORF">BC008_06335</name>
</gene>
<dbReference type="OrthoDB" id="337251at2"/>
<dbReference type="Proteomes" id="UP000053372">
    <property type="component" value="Unassembled WGS sequence"/>
</dbReference>
<keyword evidence="5" id="KW-1185">Reference proteome</keyword>
<feature type="transmembrane region" description="Helical" evidence="1">
    <location>
        <begin position="358"/>
        <end position="378"/>
    </location>
</feature>
<keyword evidence="3" id="KW-0418">Kinase</keyword>
<dbReference type="Gene3D" id="3.30.565.10">
    <property type="entry name" value="Histidine kinase-like ATPase, C-terminal domain"/>
    <property type="match status" value="1"/>
</dbReference>
<evidence type="ECO:0000313" key="5">
    <source>
        <dbReference type="Proteomes" id="UP000053372"/>
    </source>
</evidence>
<feature type="transmembrane region" description="Helical" evidence="1">
    <location>
        <begin position="384"/>
        <end position="405"/>
    </location>
</feature>
<accession>A0A0V7ZZ89</accession>
<dbReference type="EMBL" id="LMTZ01000006">
    <property type="protein sequence ID" value="KST70056.1"/>
    <property type="molecule type" value="Genomic_DNA"/>
</dbReference>